<dbReference type="PANTHER" id="PTHR43096">
    <property type="entry name" value="DNAJ HOMOLOG 1, MITOCHONDRIAL-RELATED"/>
    <property type="match status" value="1"/>
</dbReference>
<dbReference type="InterPro" id="IPR036869">
    <property type="entry name" value="J_dom_sf"/>
</dbReference>
<dbReference type="FunCoup" id="A0A1Y1U8R7">
    <property type="interactions" value="20"/>
</dbReference>
<feature type="transmembrane region" description="Helical" evidence="4">
    <location>
        <begin position="199"/>
        <end position="220"/>
    </location>
</feature>
<dbReference type="InParanoid" id="A0A1Y1U8R7"/>
<dbReference type="Gene3D" id="1.10.287.110">
    <property type="entry name" value="DnaJ domain"/>
    <property type="match status" value="1"/>
</dbReference>
<dbReference type="GO" id="GO:0051082">
    <property type="term" value="F:unfolded protein binding"/>
    <property type="evidence" value="ECO:0007669"/>
    <property type="project" value="TreeGrafter"/>
</dbReference>
<name>A0A1Y1U8R7_9TREE</name>
<dbReference type="Proteomes" id="UP000193218">
    <property type="component" value="Unassembled WGS sequence"/>
</dbReference>
<dbReference type="STRING" id="4999.A0A1Y1U8R7"/>
<keyword evidence="4" id="KW-1133">Transmembrane helix</keyword>
<dbReference type="EMBL" id="NBSH01000014">
    <property type="protein sequence ID" value="ORX34431.1"/>
    <property type="molecule type" value="Genomic_DNA"/>
</dbReference>
<proteinExistence type="predicted"/>
<reference evidence="6 7" key="1">
    <citation type="submission" date="2017-03" db="EMBL/GenBank/DDBJ databases">
        <title>Widespread Adenine N6-methylation of Active Genes in Fungi.</title>
        <authorList>
            <consortium name="DOE Joint Genome Institute"/>
            <person name="Mondo S.J."/>
            <person name="Dannebaum R.O."/>
            <person name="Kuo R.C."/>
            <person name="Louie K.B."/>
            <person name="Bewick A.J."/>
            <person name="Labutti K."/>
            <person name="Haridas S."/>
            <person name="Kuo A."/>
            <person name="Salamov A."/>
            <person name="Ahrendt S.R."/>
            <person name="Lau R."/>
            <person name="Bowen B.P."/>
            <person name="Lipzen A."/>
            <person name="Sullivan W."/>
            <person name="Andreopoulos W.B."/>
            <person name="Clum A."/>
            <person name="Lindquist E."/>
            <person name="Daum C."/>
            <person name="Northen T.R."/>
            <person name="Ramamoorthy G."/>
            <person name="Schmitz R.J."/>
            <person name="Gryganskyi A."/>
            <person name="Culley D."/>
            <person name="Magnuson J."/>
            <person name="James T.Y."/>
            <person name="O'Malley M.A."/>
            <person name="Stajich J.E."/>
            <person name="Spatafora J.W."/>
            <person name="Visel A."/>
            <person name="Grigoriev I.V."/>
        </authorList>
    </citation>
    <scope>NUCLEOTIDE SEQUENCE [LARGE SCALE GENOMIC DNA]</scope>
    <source>
        <strain evidence="6 7">NRRL Y-17943</strain>
    </source>
</reference>
<feature type="coiled-coil region" evidence="2">
    <location>
        <begin position="233"/>
        <end position="281"/>
    </location>
</feature>
<keyword evidence="7" id="KW-1185">Reference proteome</keyword>
<accession>A0A1Y1U8R7</accession>
<dbReference type="OrthoDB" id="445556at2759"/>
<dbReference type="CDD" id="cd06257">
    <property type="entry name" value="DnaJ"/>
    <property type="match status" value="1"/>
</dbReference>
<dbReference type="PRINTS" id="PR00625">
    <property type="entry name" value="JDOMAIN"/>
</dbReference>
<keyword evidence="2" id="KW-0175">Coiled coil</keyword>
<dbReference type="GO" id="GO:0005737">
    <property type="term" value="C:cytoplasm"/>
    <property type="evidence" value="ECO:0007669"/>
    <property type="project" value="TreeGrafter"/>
</dbReference>
<sequence>MPPGTALRSLAAGCCRISTRGRRSFQTARNTDQEETESNFDRKGKRRADQSESYTFPTSYNGSMPDPFKVMGLDRNCSPQEVKQQYYRLALILHPDSSHPSASPANFATLHRAYTLLSSSQARQTYERSGQGWTAGSDTPPPYDHVRADVFFRGRAAAETRRANASDRDSGAWGYWGVDGKWYPFPEANVGKETPREPLFVSGANAWALASVGILFLAWVQYHRWDMVMETRLARAADAHDNASAALASARREAKLYGMERREQIRRRVNESKLLKELEEDNVSSEG</sequence>
<evidence type="ECO:0000256" key="2">
    <source>
        <dbReference type="SAM" id="Coils"/>
    </source>
</evidence>
<keyword evidence="1" id="KW-0143">Chaperone</keyword>
<dbReference type="SUPFAM" id="SSF46565">
    <property type="entry name" value="Chaperone J-domain"/>
    <property type="match status" value="1"/>
</dbReference>
<dbReference type="SMART" id="SM00271">
    <property type="entry name" value="DnaJ"/>
    <property type="match status" value="1"/>
</dbReference>
<feature type="compositionally biased region" description="Basic and acidic residues" evidence="3">
    <location>
        <begin position="39"/>
        <end position="50"/>
    </location>
</feature>
<dbReference type="AlphaFoldDB" id="A0A1Y1U8R7"/>
<keyword evidence="4" id="KW-0812">Transmembrane</keyword>
<evidence type="ECO:0000256" key="1">
    <source>
        <dbReference type="ARBA" id="ARBA00023186"/>
    </source>
</evidence>
<dbReference type="GO" id="GO:0042026">
    <property type="term" value="P:protein refolding"/>
    <property type="evidence" value="ECO:0007669"/>
    <property type="project" value="TreeGrafter"/>
</dbReference>
<comment type="caution">
    <text evidence="6">The sequence shown here is derived from an EMBL/GenBank/DDBJ whole genome shotgun (WGS) entry which is preliminary data.</text>
</comment>
<feature type="domain" description="J" evidence="5">
    <location>
        <begin position="66"/>
        <end position="130"/>
    </location>
</feature>
<dbReference type="GeneID" id="33553829"/>
<gene>
    <name evidence="6" type="ORF">BD324DRAFT_149974</name>
</gene>
<organism evidence="6 7">
    <name type="scientific">Kockovaella imperatae</name>
    <dbReference type="NCBI Taxonomy" id="4999"/>
    <lineage>
        <taxon>Eukaryota</taxon>
        <taxon>Fungi</taxon>
        <taxon>Dikarya</taxon>
        <taxon>Basidiomycota</taxon>
        <taxon>Agaricomycotina</taxon>
        <taxon>Tremellomycetes</taxon>
        <taxon>Tremellales</taxon>
        <taxon>Cuniculitremaceae</taxon>
        <taxon>Kockovaella</taxon>
    </lineage>
</organism>
<evidence type="ECO:0000256" key="3">
    <source>
        <dbReference type="SAM" id="MobiDB-lite"/>
    </source>
</evidence>
<feature type="region of interest" description="Disordered" evidence="3">
    <location>
        <begin position="22"/>
        <end position="60"/>
    </location>
</feature>
<dbReference type="InterPro" id="IPR001623">
    <property type="entry name" value="DnaJ_domain"/>
</dbReference>
<evidence type="ECO:0000256" key="4">
    <source>
        <dbReference type="SAM" id="Phobius"/>
    </source>
</evidence>
<protein>
    <recommendedName>
        <fullName evidence="5">J domain-containing protein</fullName>
    </recommendedName>
</protein>
<dbReference type="RefSeq" id="XP_021868694.1">
    <property type="nucleotide sequence ID" value="XM_022012021.1"/>
</dbReference>
<dbReference type="PROSITE" id="PS50076">
    <property type="entry name" value="DNAJ_2"/>
    <property type="match status" value="1"/>
</dbReference>
<dbReference type="Pfam" id="PF00226">
    <property type="entry name" value="DnaJ"/>
    <property type="match status" value="1"/>
</dbReference>
<keyword evidence="4" id="KW-0472">Membrane</keyword>
<evidence type="ECO:0000259" key="5">
    <source>
        <dbReference type="PROSITE" id="PS50076"/>
    </source>
</evidence>
<feature type="compositionally biased region" description="Polar residues" evidence="3">
    <location>
        <begin position="51"/>
        <end position="60"/>
    </location>
</feature>
<evidence type="ECO:0000313" key="7">
    <source>
        <dbReference type="Proteomes" id="UP000193218"/>
    </source>
</evidence>
<evidence type="ECO:0000313" key="6">
    <source>
        <dbReference type="EMBL" id="ORX34431.1"/>
    </source>
</evidence>
<dbReference type="PANTHER" id="PTHR43096:SF52">
    <property type="entry name" value="DNAJ HOMOLOG 1, MITOCHONDRIAL-RELATED"/>
    <property type="match status" value="1"/>
</dbReference>